<evidence type="ECO:0000256" key="4">
    <source>
        <dbReference type="ARBA" id="ARBA00022683"/>
    </source>
</evidence>
<keyword evidence="3" id="KW-0808">Transferase</keyword>
<dbReference type="PANTHER" id="PTHR34382">
    <property type="entry name" value="PTS SYSTEM N,N'-DIACETYLCHITOBIOSE-SPECIFIC EIIA COMPONENT"/>
    <property type="match status" value="1"/>
</dbReference>
<evidence type="ECO:0000256" key="3">
    <source>
        <dbReference type="ARBA" id="ARBA00022679"/>
    </source>
</evidence>
<protein>
    <submittedName>
        <fullName evidence="8">PTS lactose/cellobiose transporter subunit IIA</fullName>
    </submittedName>
</protein>
<dbReference type="GO" id="GO:0016740">
    <property type="term" value="F:transferase activity"/>
    <property type="evidence" value="ECO:0007669"/>
    <property type="project" value="UniProtKB-KW"/>
</dbReference>
<sequence>MDKADERLILELISNSARASDLCDEALEAAKQGVFQQSDILLHQAEEAIAEAHDCQFSLLTKQAQGEDVEVNILMVHGQDHLNRATISHKFTLELCVVYKKLFKQL</sequence>
<evidence type="ECO:0000256" key="7">
    <source>
        <dbReference type="PROSITE-ProRule" id="PRU00418"/>
    </source>
</evidence>
<evidence type="ECO:0000313" key="9">
    <source>
        <dbReference type="Proteomes" id="UP001164714"/>
    </source>
</evidence>
<dbReference type="AlphaFoldDB" id="A0AA47J1F2"/>
<keyword evidence="1" id="KW-0813">Transport</keyword>
<feature type="active site" description="Tele-phosphohistidine intermediate" evidence="5">
    <location>
        <position position="77"/>
    </location>
</feature>
<dbReference type="Gene3D" id="1.20.58.80">
    <property type="entry name" value="Phosphotransferase system, lactose/cellobiose-type IIA subunit"/>
    <property type="match status" value="1"/>
</dbReference>
<dbReference type="EMBL" id="CP114063">
    <property type="protein sequence ID" value="WAT24397.1"/>
    <property type="molecule type" value="Genomic_DNA"/>
</dbReference>
<feature type="modified residue" description="Phosphohistidine; by HPr" evidence="7">
    <location>
        <position position="77"/>
    </location>
</feature>
<keyword evidence="6" id="KW-0460">Magnesium</keyword>
<dbReference type="Pfam" id="PF02255">
    <property type="entry name" value="PTS_IIA"/>
    <property type="match status" value="1"/>
</dbReference>
<dbReference type="GO" id="GO:0009401">
    <property type="term" value="P:phosphoenolpyruvate-dependent sugar phosphotransferase system"/>
    <property type="evidence" value="ECO:0007669"/>
    <property type="project" value="UniProtKB-KW"/>
</dbReference>
<dbReference type="RefSeq" id="WP_059133941.1">
    <property type="nucleotide sequence ID" value="NZ_CP114063.1"/>
</dbReference>
<proteinExistence type="predicted"/>
<keyword evidence="6" id="KW-0479">Metal-binding</keyword>
<dbReference type="PANTHER" id="PTHR34382:SF7">
    <property type="entry name" value="PTS SYSTEM N,N'-DIACETYLCHITOBIOSE-SPECIFIC EIIA COMPONENT"/>
    <property type="match status" value="1"/>
</dbReference>
<dbReference type="InterPro" id="IPR003188">
    <property type="entry name" value="PTS_IIA_lac/cel"/>
</dbReference>
<evidence type="ECO:0000313" key="8">
    <source>
        <dbReference type="EMBL" id="WAT24397.1"/>
    </source>
</evidence>
<feature type="binding site" evidence="6">
    <location>
        <position position="80"/>
    </location>
    <ligand>
        <name>Mg(2+)</name>
        <dbReference type="ChEBI" id="CHEBI:18420"/>
        <note>ligand shared between all trimeric partners</note>
    </ligand>
</feature>
<reference evidence="8" key="1">
    <citation type="submission" date="2022-12" db="EMBL/GenBank/DDBJ databases">
        <title>Whole genome sequence analysis of a duck derived balloon bacteium Aerococcus urinaeequi henan2020.</title>
        <authorList>
            <person name="Zhang H."/>
            <person name="Qiao H.X."/>
            <person name="Bian C.Z."/>
            <person name="Shu J.C."/>
        </authorList>
    </citation>
    <scope>NUCLEOTIDE SEQUENCE</scope>
    <source>
        <strain evidence="8">2020-HN-1</strain>
    </source>
</reference>
<dbReference type="SUPFAM" id="SSF46973">
    <property type="entry name" value="Enzyme IIa from lactose specific PTS, IIa-lac"/>
    <property type="match status" value="1"/>
</dbReference>
<keyword evidence="4" id="KW-0598">Phosphotransferase system</keyword>
<dbReference type="PIRSF" id="PIRSF000699">
    <property type="entry name" value="PTS_IILac_III"/>
    <property type="match status" value="1"/>
</dbReference>
<evidence type="ECO:0000256" key="5">
    <source>
        <dbReference type="PIRSR" id="PIRSR000699-1"/>
    </source>
</evidence>
<comment type="cofactor">
    <cofactor evidence="6">
        <name>Mg(2+)</name>
        <dbReference type="ChEBI" id="CHEBI:18420"/>
    </cofactor>
    <text evidence="6">Binds 1 Mg(2+) ion per trimer.</text>
</comment>
<organism evidence="8 9">
    <name type="scientific">Aerococcus urinaeequi</name>
    <dbReference type="NCBI Taxonomy" id="51665"/>
    <lineage>
        <taxon>Bacteria</taxon>
        <taxon>Bacillati</taxon>
        <taxon>Bacillota</taxon>
        <taxon>Bacilli</taxon>
        <taxon>Lactobacillales</taxon>
        <taxon>Aerococcaceae</taxon>
        <taxon>Aerococcus</taxon>
    </lineage>
</organism>
<evidence type="ECO:0000256" key="2">
    <source>
        <dbReference type="ARBA" id="ARBA00022597"/>
    </source>
</evidence>
<accession>A0AA47J1F2</accession>
<dbReference type="InterPro" id="IPR036542">
    <property type="entry name" value="PTS_IIA_lac/cel_sf"/>
</dbReference>
<evidence type="ECO:0000256" key="6">
    <source>
        <dbReference type="PIRSR" id="PIRSR000699-2"/>
    </source>
</evidence>
<dbReference type="GO" id="GO:0046872">
    <property type="term" value="F:metal ion binding"/>
    <property type="evidence" value="ECO:0007669"/>
    <property type="project" value="UniProtKB-KW"/>
</dbReference>
<dbReference type="PROSITE" id="PS51095">
    <property type="entry name" value="PTS_EIIA_TYPE_3"/>
    <property type="match status" value="1"/>
</dbReference>
<evidence type="ECO:0000256" key="1">
    <source>
        <dbReference type="ARBA" id="ARBA00022448"/>
    </source>
</evidence>
<name>A0AA47J1F2_9LACT</name>
<keyword evidence="2" id="KW-0762">Sugar transport</keyword>
<gene>
    <name evidence="8" type="ORF">OZ415_09190</name>
</gene>
<dbReference type="Proteomes" id="UP001164714">
    <property type="component" value="Chromosome"/>
</dbReference>